<evidence type="ECO:0000256" key="7">
    <source>
        <dbReference type="ARBA" id="ARBA00043987"/>
    </source>
</evidence>
<dbReference type="Proteomes" id="UP000653674">
    <property type="component" value="Unassembled WGS sequence"/>
</dbReference>
<proteinExistence type="inferred from homology"/>
<feature type="transmembrane region" description="Helical" evidence="8">
    <location>
        <begin position="422"/>
        <end position="440"/>
    </location>
</feature>
<evidence type="ECO:0000256" key="4">
    <source>
        <dbReference type="ARBA" id="ARBA00022692"/>
    </source>
</evidence>
<feature type="transmembrane region" description="Helical" evidence="8">
    <location>
        <begin position="388"/>
        <end position="410"/>
    </location>
</feature>
<evidence type="ECO:0000256" key="2">
    <source>
        <dbReference type="ARBA" id="ARBA00022676"/>
    </source>
</evidence>
<feature type="transmembrane region" description="Helical" evidence="8">
    <location>
        <begin position="446"/>
        <end position="467"/>
    </location>
</feature>
<dbReference type="RefSeq" id="WP_168076036.1">
    <property type="nucleotide sequence ID" value="NZ_BAAAQJ010000022.1"/>
</dbReference>
<comment type="similarity">
    <text evidence="7">Belongs to the MptA/B family.</text>
</comment>
<dbReference type="Pfam" id="PF26314">
    <property type="entry name" value="MptA_B_family"/>
    <property type="match status" value="1"/>
</dbReference>
<feature type="transmembrane region" description="Helical" evidence="8">
    <location>
        <begin position="357"/>
        <end position="376"/>
    </location>
</feature>
<protein>
    <submittedName>
        <fullName evidence="9">Membrane protein</fullName>
    </submittedName>
</protein>
<reference evidence="9" key="1">
    <citation type="submission" date="2021-01" db="EMBL/GenBank/DDBJ databases">
        <title>Whole genome shotgun sequence of Planosporangium flavigriseum NBRC 105377.</title>
        <authorList>
            <person name="Komaki H."/>
            <person name="Tamura T."/>
        </authorList>
    </citation>
    <scope>NUCLEOTIDE SEQUENCE</scope>
    <source>
        <strain evidence="9">NBRC 105377</strain>
    </source>
</reference>
<evidence type="ECO:0000256" key="1">
    <source>
        <dbReference type="ARBA" id="ARBA00004141"/>
    </source>
</evidence>
<dbReference type="GO" id="GO:0005886">
    <property type="term" value="C:plasma membrane"/>
    <property type="evidence" value="ECO:0007669"/>
    <property type="project" value="UniProtKB-SubCell"/>
</dbReference>
<evidence type="ECO:0000256" key="6">
    <source>
        <dbReference type="ARBA" id="ARBA00023136"/>
    </source>
</evidence>
<evidence type="ECO:0000313" key="10">
    <source>
        <dbReference type="Proteomes" id="UP000653674"/>
    </source>
</evidence>
<keyword evidence="3" id="KW-0808">Transferase</keyword>
<keyword evidence="10" id="KW-1185">Reference proteome</keyword>
<evidence type="ECO:0000256" key="8">
    <source>
        <dbReference type="SAM" id="Phobius"/>
    </source>
</evidence>
<organism evidence="9 10">
    <name type="scientific">Planosporangium flavigriseum</name>
    <dbReference type="NCBI Taxonomy" id="373681"/>
    <lineage>
        <taxon>Bacteria</taxon>
        <taxon>Bacillati</taxon>
        <taxon>Actinomycetota</taxon>
        <taxon>Actinomycetes</taxon>
        <taxon>Micromonosporales</taxon>
        <taxon>Micromonosporaceae</taxon>
        <taxon>Planosporangium</taxon>
    </lineage>
</organism>
<evidence type="ECO:0000313" key="9">
    <source>
        <dbReference type="EMBL" id="GIG71616.1"/>
    </source>
</evidence>
<keyword evidence="2" id="KW-0328">Glycosyltransferase</keyword>
<feature type="transmembrane region" description="Helical" evidence="8">
    <location>
        <begin position="255"/>
        <end position="278"/>
    </location>
</feature>
<keyword evidence="5 8" id="KW-1133">Transmembrane helix</keyword>
<feature type="transmembrane region" description="Helical" evidence="8">
    <location>
        <begin position="12"/>
        <end position="33"/>
    </location>
</feature>
<dbReference type="AlphaFoldDB" id="A0A8J3LPY6"/>
<evidence type="ECO:0000256" key="3">
    <source>
        <dbReference type="ARBA" id="ARBA00022679"/>
    </source>
</evidence>
<evidence type="ECO:0000256" key="5">
    <source>
        <dbReference type="ARBA" id="ARBA00022989"/>
    </source>
</evidence>
<feature type="transmembrane region" description="Helical" evidence="8">
    <location>
        <begin position="93"/>
        <end position="115"/>
    </location>
</feature>
<dbReference type="EMBL" id="BONU01000001">
    <property type="protein sequence ID" value="GIG71616.1"/>
    <property type="molecule type" value="Genomic_DNA"/>
</dbReference>
<name>A0A8J3LPY6_9ACTN</name>
<accession>A0A8J3LPY6</accession>
<dbReference type="NCBIfam" id="NF038066">
    <property type="entry name" value="MptB"/>
    <property type="match status" value="1"/>
</dbReference>
<gene>
    <name evidence="9" type="ORF">Pfl04_00200</name>
</gene>
<comment type="subcellular location">
    <subcellularLocation>
        <location evidence="1">Membrane</location>
        <topology evidence="1">Multi-pass membrane protein</topology>
    </subcellularLocation>
</comment>
<comment type="caution">
    <text evidence="9">The sequence shown here is derived from an EMBL/GenBank/DDBJ whole genome shotgun (WGS) entry which is preliminary data.</text>
</comment>
<feature type="transmembrane region" description="Helical" evidence="8">
    <location>
        <begin position="208"/>
        <end position="225"/>
    </location>
</feature>
<keyword evidence="6 8" id="KW-0472">Membrane</keyword>
<feature type="transmembrane region" description="Helical" evidence="8">
    <location>
        <begin position="53"/>
        <end position="72"/>
    </location>
</feature>
<feature type="transmembrane region" description="Helical" evidence="8">
    <location>
        <begin position="290"/>
        <end position="316"/>
    </location>
</feature>
<keyword evidence="4 8" id="KW-0812">Transmembrane</keyword>
<dbReference type="InterPro" id="IPR049829">
    <property type="entry name" value="MptA/B-like"/>
</dbReference>
<dbReference type="GO" id="GO:0016758">
    <property type="term" value="F:hexosyltransferase activity"/>
    <property type="evidence" value="ECO:0007669"/>
    <property type="project" value="InterPro"/>
</dbReference>
<feature type="transmembrane region" description="Helical" evidence="8">
    <location>
        <begin position="174"/>
        <end position="196"/>
    </location>
</feature>
<sequence length="498" mass="51391">MLIPTTKYGLAFCRTVGASGAVVIAIGGLLAGVQPFTDPAGVLPGVRDLRESAVLSVLVVYVGLTLLLAAWWRIGALVRRSQGPSWRELAVTAGWWAAPFVLITPVFSGDVYSYIAQGAMTAMGIDAYTAGPAVMGGPLSANVPPIWQFTPAPYGPVFLDLAGSVTRMTGEHTWSGVIGMRILALVGVGLLVWSVPRLARACGVEPNAAVWLSVLNPLVLLHLVADAHNDALMLGLMAAGLVFALDRHPVLGSGLIALAALVKAPAGLAVAFVVPIWAAALTGRWRWARAAVGAVGSAALTAVAATAVAGTGYGWIHALNTPTRARTWLSITTDLGNVTGRLTEWLGLASLDQAMHAWWTVGLVAAGCVIVGLWRYSAQLGPVTALGLSLGVLVVLGPVVHPWYLLWAIVPLAVAGSERIRRGVAVMSAVLVMFVLPGGVTPSVEAFTGAALGAAAVLVAFVATTGLGRRQLWAPLAAASGPFPVPAADGGSRVLELR</sequence>